<sequence length="1144" mass="126854">MSEANSNRSGSTGAMGGDEQTGKQEIEASQRPQSVSDSILGSRSSVVGASNLPDWTVNSILGQHLWSDITNSGETCYVNEGDCHKSGPKRKCSACRITCHVKCIEALQTPCRSTYREADVRDYRDERASELQYGCIFGGLMEQETQFISHHWVNRRRQESKCKRCTKSLQTVFSFSSKEAIAVQCTWCKACYHNRLSCFDDTVRNEPCNLGTHSALIVPPSWIIKMPEKNTFKSSIRRTSSLNSRPSHLKPMNRQLPSSVSRPEGLTAAAEGMVTDSGSFHVQHLSDGRCLPGVNAVDLRMTPNLPFVIKANPSSAARIKPLLIFLNPKSGGNQGSALLRKFQWLLNPRQVFDLTQGGPRMGLELFNRVPNLRVLACGGDGTVGWLLSVIDEMRMSPTPPVAVLPLGTGNDLARTLRWGPGYADEPISKVLKNVENGEVVSLDRWRVHSELLPNVASPCDGETEDGGVHQRHVSETLPLKVFNNYFSLGADAATALEFHESREANPEKFNSRLKNKIFYAGCGGKDLLLRSWRDLCDHITLTCDEKDYTPLIRSLRPHVILFLNIPRYGSGTLPWGQPSSAGGFEPQRFDDGLIEVIGLSSTTLALIQVGGHGDRICQCRTVKMTTDKIIPMQLDGEPCRLLPSKIEISCSHQSLVVQKYGRQTATSRESGPSLFAQDGEKAQLFVFIISLEDYETISNDALALRQTAIFYGMISVDFDADLETVRKAVNELNNSYKPVDERTEPDSHEERNPRFPLSSSWVFIDSTTAASRFFRIDLKKEPVHFITDICNMEELFLIDESPPIVTTSENIVYDPTYHKAEESQPRRESINESGSGMIAERLDGGTSPNHPEDDGPPLEKTIIWADFNNKGGFNGDVNVIDTDKNNNEDNVRPVDILNVHIGHSPGDMSSASLVGDGSLCDKLPSSQEKQNVFTYDSNQLSIKRNSSESSVSQRTCEIELESSDAKWALKSGGSHKRTRRRKKRNHIDGEKEANSLISDALQERLDRAFLSASRRGIVEHIEALIEAGANISAVDERGRSGLHLATKFGCTGAVSCLLNHAPPGLLEAREYEKRQTALHKAAVYRRRNVCELLLRAGACPTSRDGNGKRAKRLALDVDDHQLAYFLQREELLFIIENGKNKINV</sequence>
<evidence type="ECO:0000259" key="26">
    <source>
        <dbReference type="PROSITE" id="PS50146"/>
    </source>
</evidence>
<evidence type="ECO:0000256" key="6">
    <source>
        <dbReference type="ARBA" id="ARBA00009280"/>
    </source>
</evidence>
<dbReference type="GO" id="GO:0005524">
    <property type="term" value="F:ATP binding"/>
    <property type="evidence" value="ECO:0007669"/>
    <property type="project" value="UniProtKB-KW"/>
</dbReference>
<dbReference type="GO" id="GO:0007200">
    <property type="term" value="P:phospholipase C-activating G protein-coupled receptor signaling pathway"/>
    <property type="evidence" value="ECO:0007669"/>
    <property type="project" value="InterPro"/>
</dbReference>
<dbReference type="PROSITE" id="PS50146">
    <property type="entry name" value="DAGK"/>
    <property type="match status" value="1"/>
</dbReference>
<evidence type="ECO:0000256" key="10">
    <source>
        <dbReference type="ARBA" id="ARBA00022737"/>
    </source>
</evidence>
<evidence type="ECO:0000256" key="14">
    <source>
        <dbReference type="ARBA" id="ARBA00023043"/>
    </source>
</evidence>
<evidence type="ECO:0000256" key="16">
    <source>
        <dbReference type="ARBA" id="ARBA00023136"/>
    </source>
</evidence>
<evidence type="ECO:0000256" key="20">
    <source>
        <dbReference type="ARBA" id="ARBA00023400"/>
    </source>
</evidence>
<dbReference type="Proteomes" id="UP001497525">
    <property type="component" value="Unassembled WGS sequence"/>
</dbReference>
<dbReference type="AlphaFoldDB" id="A0AAV2TUU9"/>
<feature type="compositionally biased region" description="Polar residues" evidence="25">
    <location>
        <begin position="1"/>
        <end position="12"/>
    </location>
</feature>
<dbReference type="GO" id="GO:0005829">
    <property type="term" value="C:cytosol"/>
    <property type="evidence" value="ECO:0007669"/>
    <property type="project" value="UniProtKB-SubCell"/>
</dbReference>
<feature type="compositionally biased region" description="Basic and acidic residues" evidence="25">
    <location>
        <begin position="816"/>
        <end position="830"/>
    </location>
</feature>
<dbReference type="InterPro" id="IPR017438">
    <property type="entry name" value="ATP-NAD_kinase_N"/>
</dbReference>
<comment type="similarity">
    <text evidence="6 24">Belongs to the eukaryotic diacylglycerol kinase family.</text>
</comment>
<dbReference type="InterPro" id="IPR036770">
    <property type="entry name" value="Ankyrin_rpt-contain_sf"/>
</dbReference>
<comment type="pathway">
    <text evidence="22">Glycerolipid metabolism.</text>
</comment>
<evidence type="ECO:0000256" key="17">
    <source>
        <dbReference type="ARBA" id="ARBA00023242"/>
    </source>
</evidence>
<dbReference type="EMBL" id="CAXLJL010000512">
    <property type="protein sequence ID" value="CAL5138688.1"/>
    <property type="molecule type" value="Genomic_DNA"/>
</dbReference>
<dbReference type="InterPro" id="IPR016064">
    <property type="entry name" value="NAD/diacylglycerol_kinase_sf"/>
</dbReference>
<comment type="subcellular location">
    <subcellularLocation>
        <location evidence="2">Cell membrane</location>
    </subcellularLocation>
    <subcellularLocation>
        <location evidence="3">Cell projection</location>
    </subcellularLocation>
    <subcellularLocation>
        <location evidence="4">Cytoplasm</location>
        <location evidence="4">Cytosol</location>
    </subcellularLocation>
    <subcellularLocation>
        <location evidence="1">Nucleus</location>
    </subcellularLocation>
</comment>
<dbReference type="SMART" id="SM00045">
    <property type="entry name" value="DAGKa"/>
    <property type="match status" value="1"/>
</dbReference>
<dbReference type="EC" id="2.7.1.107" evidence="24"/>
<evidence type="ECO:0000256" key="21">
    <source>
        <dbReference type="ARBA" id="ARBA00023411"/>
    </source>
</evidence>
<dbReference type="Gene3D" id="1.25.40.20">
    <property type="entry name" value="Ankyrin repeat-containing domain"/>
    <property type="match status" value="1"/>
</dbReference>
<comment type="pathway">
    <text evidence="5">Lipid metabolism; glycerolipid metabolism.</text>
</comment>
<evidence type="ECO:0000256" key="12">
    <source>
        <dbReference type="ARBA" id="ARBA00022777"/>
    </source>
</evidence>
<dbReference type="Pfam" id="PF00781">
    <property type="entry name" value="DAGK_cat"/>
    <property type="match status" value="1"/>
</dbReference>
<feature type="region of interest" description="Disordered" evidence="25">
    <location>
        <begin position="969"/>
        <end position="990"/>
    </location>
</feature>
<dbReference type="PANTHER" id="PTHR11255:SF80">
    <property type="entry name" value="EYE-SPECIFIC DIACYLGLYCEROL KINASE"/>
    <property type="match status" value="1"/>
</dbReference>
<evidence type="ECO:0000256" key="5">
    <source>
        <dbReference type="ARBA" id="ARBA00005175"/>
    </source>
</evidence>
<feature type="compositionally biased region" description="Basic residues" evidence="25">
    <location>
        <begin position="973"/>
        <end position="985"/>
    </location>
</feature>
<dbReference type="GO" id="GO:0005634">
    <property type="term" value="C:nucleus"/>
    <property type="evidence" value="ECO:0007669"/>
    <property type="project" value="UniProtKB-SubCell"/>
</dbReference>
<feature type="compositionally biased region" description="Polar residues" evidence="25">
    <location>
        <begin position="30"/>
        <end position="39"/>
    </location>
</feature>
<feature type="repeat" description="ANK" evidence="23">
    <location>
        <begin position="1073"/>
        <end position="1105"/>
    </location>
</feature>
<keyword evidence="11 24" id="KW-0547">Nucleotide-binding</keyword>
<dbReference type="Gene3D" id="2.60.200.40">
    <property type="match status" value="1"/>
</dbReference>
<evidence type="ECO:0000256" key="7">
    <source>
        <dbReference type="ARBA" id="ARBA00022475"/>
    </source>
</evidence>
<proteinExistence type="inferred from homology"/>
<evidence type="ECO:0000256" key="18">
    <source>
        <dbReference type="ARBA" id="ARBA00023273"/>
    </source>
</evidence>
<dbReference type="SUPFAM" id="SSF48403">
    <property type="entry name" value="Ankyrin repeat"/>
    <property type="match status" value="1"/>
</dbReference>
<dbReference type="SUPFAM" id="SSF111331">
    <property type="entry name" value="NAD kinase/diacylglycerol kinase-like"/>
    <property type="match status" value="1"/>
</dbReference>
<comment type="caution">
    <text evidence="27">The sequence shown here is derived from an EMBL/GenBank/DDBJ whole genome shotgun (WGS) entry which is preliminary data.</text>
</comment>
<evidence type="ECO:0000313" key="27">
    <source>
        <dbReference type="EMBL" id="CAL5138688.1"/>
    </source>
</evidence>
<feature type="region of interest" description="Disordered" evidence="25">
    <location>
        <begin position="816"/>
        <end position="856"/>
    </location>
</feature>
<evidence type="ECO:0000256" key="23">
    <source>
        <dbReference type="PROSITE-ProRule" id="PRU00023"/>
    </source>
</evidence>
<name>A0AAV2TUU9_CALDB</name>
<evidence type="ECO:0000256" key="3">
    <source>
        <dbReference type="ARBA" id="ARBA00004316"/>
    </source>
</evidence>
<comment type="catalytic activity">
    <reaction evidence="20">
        <text>1-octadecanoyl-2-(5Z,8Z,11Z,14Z-eicosatetraenoyl)-sn-glycerol + ATP = 1-octadecanoyl-2-(5Z,8Z,11Z,14Z-eicosatetraenoyl)-sn-glycero-3-phosphate + ADP + H(+)</text>
        <dbReference type="Rhea" id="RHEA:40323"/>
        <dbReference type="ChEBI" id="CHEBI:15378"/>
        <dbReference type="ChEBI" id="CHEBI:30616"/>
        <dbReference type="ChEBI" id="CHEBI:75728"/>
        <dbReference type="ChEBI" id="CHEBI:77091"/>
        <dbReference type="ChEBI" id="CHEBI:456216"/>
    </reaction>
    <physiologicalReaction direction="left-to-right" evidence="20">
        <dbReference type="Rhea" id="RHEA:40324"/>
    </physiologicalReaction>
</comment>
<dbReference type="Pfam" id="PF23578">
    <property type="entry name" value="DGKI"/>
    <property type="match status" value="1"/>
</dbReference>
<reference evidence="27" key="1">
    <citation type="submission" date="2024-06" db="EMBL/GenBank/DDBJ databases">
        <authorList>
            <person name="Liu X."/>
            <person name="Lenzi L."/>
            <person name="Haldenby T S."/>
            <person name="Uol C."/>
        </authorList>
    </citation>
    <scope>NUCLEOTIDE SEQUENCE</scope>
</reference>
<dbReference type="InterPro" id="IPR037607">
    <property type="entry name" value="DGK"/>
</dbReference>
<dbReference type="FunFam" id="3.40.50.10330:FF:000002">
    <property type="entry name" value="Diacylglycerol kinase"/>
    <property type="match status" value="1"/>
</dbReference>
<organism evidence="27 28">
    <name type="scientific">Calicophoron daubneyi</name>
    <name type="common">Rumen fluke</name>
    <name type="synonym">Paramphistomum daubneyi</name>
    <dbReference type="NCBI Taxonomy" id="300641"/>
    <lineage>
        <taxon>Eukaryota</taxon>
        <taxon>Metazoa</taxon>
        <taxon>Spiralia</taxon>
        <taxon>Lophotrochozoa</taxon>
        <taxon>Platyhelminthes</taxon>
        <taxon>Trematoda</taxon>
        <taxon>Digenea</taxon>
        <taxon>Plagiorchiida</taxon>
        <taxon>Pronocephalata</taxon>
        <taxon>Paramphistomoidea</taxon>
        <taxon>Paramphistomidae</taxon>
        <taxon>Calicophoron</taxon>
    </lineage>
</organism>
<evidence type="ECO:0000256" key="9">
    <source>
        <dbReference type="ARBA" id="ARBA00022679"/>
    </source>
</evidence>
<dbReference type="PANTHER" id="PTHR11255">
    <property type="entry name" value="DIACYLGLYCEROL KINASE"/>
    <property type="match status" value="1"/>
</dbReference>
<comment type="catalytic activity">
    <reaction evidence="21">
        <text>a 1,2-diacyl-sn-glycerol + ATP = a 1,2-diacyl-sn-glycero-3-phosphate + ADP + H(+)</text>
        <dbReference type="Rhea" id="RHEA:10272"/>
        <dbReference type="ChEBI" id="CHEBI:15378"/>
        <dbReference type="ChEBI" id="CHEBI:17815"/>
        <dbReference type="ChEBI" id="CHEBI:30616"/>
        <dbReference type="ChEBI" id="CHEBI:58608"/>
        <dbReference type="ChEBI" id="CHEBI:456216"/>
        <dbReference type="EC" id="2.7.1.107"/>
    </reaction>
    <physiologicalReaction direction="left-to-right" evidence="21">
        <dbReference type="Rhea" id="RHEA:10273"/>
    </physiologicalReaction>
</comment>
<keyword evidence="10" id="KW-0677">Repeat</keyword>
<comment type="catalytic activity">
    <reaction evidence="19">
        <text>1,2-di-(9Z-octadecenoyl)-sn-glycerol + ATP = 1,2-di-(9Z-octadecenoyl)-sn-glycero-3-phosphate + ADP + H(+)</text>
        <dbReference type="Rhea" id="RHEA:40327"/>
        <dbReference type="ChEBI" id="CHEBI:15378"/>
        <dbReference type="ChEBI" id="CHEBI:30616"/>
        <dbReference type="ChEBI" id="CHEBI:52333"/>
        <dbReference type="ChEBI" id="CHEBI:74546"/>
        <dbReference type="ChEBI" id="CHEBI:456216"/>
    </reaction>
    <physiologicalReaction direction="left-to-right" evidence="19">
        <dbReference type="Rhea" id="RHEA:40328"/>
    </physiologicalReaction>
</comment>
<keyword evidence="15" id="KW-0443">Lipid metabolism</keyword>
<dbReference type="FunFam" id="2.60.200.40:FF:000002">
    <property type="entry name" value="Diacylglycerol kinase"/>
    <property type="match status" value="1"/>
</dbReference>
<dbReference type="PROSITE" id="PS50088">
    <property type="entry name" value="ANK_REPEAT"/>
    <property type="match status" value="1"/>
</dbReference>
<dbReference type="Pfam" id="PF12796">
    <property type="entry name" value="Ank_2"/>
    <property type="match status" value="1"/>
</dbReference>
<gene>
    <name evidence="27" type="ORF">CDAUBV1_LOCUS13505</name>
</gene>
<protein>
    <recommendedName>
        <fullName evidence="24">Diacylglycerol kinase</fullName>
        <shortName evidence="24">DAG kinase</shortName>
        <ecNumber evidence="24">2.7.1.107</ecNumber>
    </recommendedName>
</protein>
<keyword evidence="18" id="KW-0966">Cell projection</keyword>
<dbReference type="GO" id="GO:0006629">
    <property type="term" value="P:lipid metabolic process"/>
    <property type="evidence" value="ECO:0007669"/>
    <property type="project" value="UniProtKB-KW"/>
</dbReference>
<evidence type="ECO:0000256" key="19">
    <source>
        <dbReference type="ARBA" id="ARBA00023371"/>
    </source>
</evidence>
<dbReference type="InterPro" id="IPR002110">
    <property type="entry name" value="Ankyrin_rpt"/>
</dbReference>
<evidence type="ECO:0000256" key="11">
    <source>
        <dbReference type="ARBA" id="ARBA00022741"/>
    </source>
</evidence>
<dbReference type="SMART" id="SM00046">
    <property type="entry name" value="DAGKc"/>
    <property type="match status" value="1"/>
</dbReference>
<evidence type="ECO:0000256" key="1">
    <source>
        <dbReference type="ARBA" id="ARBA00004123"/>
    </source>
</evidence>
<dbReference type="Gene3D" id="3.40.50.10330">
    <property type="entry name" value="Probable inorganic polyphosphate/atp-NAD kinase, domain 1"/>
    <property type="match status" value="1"/>
</dbReference>
<dbReference type="GO" id="GO:0042995">
    <property type="term" value="C:cell projection"/>
    <property type="evidence" value="ECO:0007669"/>
    <property type="project" value="UniProtKB-SubCell"/>
</dbReference>
<accession>A0AAV2TUU9</accession>
<evidence type="ECO:0000256" key="22">
    <source>
        <dbReference type="ARBA" id="ARBA00060536"/>
    </source>
</evidence>
<dbReference type="InterPro" id="IPR002219">
    <property type="entry name" value="PKC_DAG/PE"/>
</dbReference>
<feature type="domain" description="DAGKc" evidence="26">
    <location>
        <begin position="317"/>
        <end position="451"/>
    </location>
</feature>
<evidence type="ECO:0000313" key="28">
    <source>
        <dbReference type="Proteomes" id="UP001497525"/>
    </source>
</evidence>
<dbReference type="GO" id="GO:0004143">
    <property type="term" value="F:ATP-dependent diacylglycerol kinase activity"/>
    <property type="evidence" value="ECO:0007669"/>
    <property type="project" value="UniProtKB-EC"/>
</dbReference>
<keyword evidence="9 24" id="KW-0808">Transferase</keyword>
<evidence type="ECO:0000256" key="8">
    <source>
        <dbReference type="ARBA" id="ARBA00022490"/>
    </source>
</evidence>
<keyword evidence="13 24" id="KW-0067">ATP-binding</keyword>
<evidence type="ECO:0000256" key="2">
    <source>
        <dbReference type="ARBA" id="ARBA00004236"/>
    </source>
</evidence>
<dbReference type="InterPro" id="IPR000756">
    <property type="entry name" value="Diacylglycerol_kin_accessory"/>
</dbReference>
<keyword evidence="12 24" id="KW-0418">Kinase</keyword>
<dbReference type="CDD" id="cd20802">
    <property type="entry name" value="C1_DGK_typeIV_rpt1"/>
    <property type="match status" value="1"/>
</dbReference>
<keyword evidence="17" id="KW-0539">Nucleus</keyword>
<keyword evidence="8" id="KW-0963">Cytoplasm</keyword>
<feature type="region of interest" description="Disordered" evidence="25">
    <location>
        <begin position="240"/>
        <end position="265"/>
    </location>
</feature>
<dbReference type="InterPro" id="IPR056383">
    <property type="entry name" value="DGKI-like_dom"/>
</dbReference>
<evidence type="ECO:0000256" key="25">
    <source>
        <dbReference type="SAM" id="MobiDB-lite"/>
    </source>
</evidence>
<keyword evidence="16" id="KW-0472">Membrane</keyword>
<evidence type="ECO:0000256" key="4">
    <source>
        <dbReference type="ARBA" id="ARBA00004514"/>
    </source>
</evidence>
<dbReference type="SMART" id="SM00248">
    <property type="entry name" value="ANK"/>
    <property type="match status" value="3"/>
</dbReference>
<evidence type="ECO:0000256" key="24">
    <source>
        <dbReference type="RuleBase" id="RU361128"/>
    </source>
</evidence>
<dbReference type="SMART" id="SM00109">
    <property type="entry name" value="C1"/>
    <property type="match status" value="2"/>
</dbReference>
<keyword evidence="14 23" id="KW-0040">ANK repeat</keyword>
<evidence type="ECO:0000256" key="15">
    <source>
        <dbReference type="ARBA" id="ARBA00023098"/>
    </source>
</evidence>
<keyword evidence="7" id="KW-1003">Cell membrane</keyword>
<dbReference type="GO" id="GO:0005886">
    <property type="term" value="C:plasma membrane"/>
    <property type="evidence" value="ECO:0007669"/>
    <property type="project" value="UniProtKB-SubCell"/>
</dbReference>
<dbReference type="CDD" id="cd20855">
    <property type="entry name" value="C1_DGK_typeIV_rpt2"/>
    <property type="match status" value="1"/>
</dbReference>
<feature type="region of interest" description="Disordered" evidence="25">
    <location>
        <begin position="1"/>
        <end position="39"/>
    </location>
</feature>
<dbReference type="Pfam" id="PF00609">
    <property type="entry name" value="DAGK_acc"/>
    <property type="match status" value="1"/>
</dbReference>
<evidence type="ECO:0000256" key="13">
    <source>
        <dbReference type="ARBA" id="ARBA00022840"/>
    </source>
</evidence>
<dbReference type="InterPro" id="IPR001206">
    <property type="entry name" value="Diacylglycerol_kinase_cat_dom"/>
</dbReference>